<dbReference type="SUPFAM" id="SSF50965">
    <property type="entry name" value="Galactose oxidase, central domain"/>
    <property type="match status" value="1"/>
</dbReference>
<sequence>MSDIPPGILTKILARLPVMSLLRFRSVSKRVRALIDSSYFVNLHLEQSMRTNKVLAQFSGVGFSTSFRSLNLDPQPTAVELETPFNRSRFHLVLGTCNGLICLCSGPFDRLILLWNPSTRKCKQIPNPVDYPPTYSVLHAVDQLCYDHVNNDYKVVRLTQTCATGVWLDSKFYVYSLKLNAWLSMEQKFPYNDLLAYYKNQGVCVSGAIHWLLNQEPDPGQDYLMVSFDLASQTFQSVPLPECYDRYGDIDLGILEGCLCVVGNRESYNVDVWVMREYGVKESWSKLVALTMSSDMTNRLPSARPIMYLKNHKEVVLEINRQKFLIYDLERKESRNISFRNVSRMSTFVYHESLV</sequence>
<name>A0AAD8KV87_TARER</name>
<dbReference type="InterPro" id="IPR036047">
    <property type="entry name" value="F-box-like_dom_sf"/>
</dbReference>
<feature type="domain" description="F-box" evidence="1">
    <location>
        <begin position="1"/>
        <end position="43"/>
    </location>
</feature>
<comment type="caution">
    <text evidence="2">The sequence shown here is derived from an EMBL/GenBank/DDBJ whole genome shotgun (WGS) entry which is preliminary data.</text>
</comment>
<dbReference type="SMART" id="SM00256">
    <property type="entry name" value="FBOX"/>
    <property type="match status" value="1"/>
</dbReference>
<reference evidence="2" key="1">
    <citation type="journal article" date="2023" name="bioRxiv">
        <title>Improved chromosome-level genome assembly for marigold (Tagetes erecta).</title>
        <authorList>
            <person name="Jiang F."/>
            <person name="Yuan L."/>
            <person name="Wang S."/>
            <person name="Wang H."/>
            <person name="Xu D."/>
            <person name="Wang A."/>
            <person name="Fan W."/>
        </authorList>
    </citation>
    <scope>NUCLEOTIDE SEQUENCE</scope>
    <source>
        <strain evidence="2">WSJ</strain>
        <tissue evidence="2">Leaf</tissue>
    </source>
</reference>
<dbReference type="Pfam" id="PF07734">
    <property type="entry name" value="FBA_1"/>
    <property type="match status" value="1"/>
</dbReference>
<dbReference type="SUPFAM" id="SSF81383">
    <property type="entry name" value="F-box domain"/>
    <property type="match status" value="1"/>
</dbReference>
<dbReference type="Pfam" id="PF00646">
    <property type="entry name" value="F-box"/>
    <property type="match status" value="1"/>
</dbReference>
<keyword evidence="3" id="KW-1185">Reference proteome</keyword>
<dbReference type="InterPro" id="IPR011043">
    <property type="entry name" value="Gal_Oxase/kelch_b-propeller"/>
</dbReference>
<dbReference type="Proteomes" id="UP001229421">
    <property type="component" value="Unassembled WGS sequence"/>
</dbReference>
<dbReference type="InterPro" id="IPR017451">
    <property type="entry name" value="F-box-assoc_interact_dom"/>
</dbReference>
<organism evidence="2 3">
    <name type="scientific">Tagetes erecta</name>
    <name type="common">African marigold</name>
    <dbReference type="NCBI Taxonomy" id="13708"/>
    <lineage>
        <taxon>Eukaryota</taxon>
        <taxon>Viridiplantae</taxon>
        <taxon>Streptophyta</taxon>
        <taxon>Embryophyta</taxon>
        <taxon>Tracheophyta</taxon>
        <taxon>Spermatophyta</taxon>
        <taxon>Magnoliopsida</taxon>
        <taxon>eudicotyledons</taxon>
        <taxon>Gunneridae</taxon>
        <taxon>Pentapetalae</taxon>
        <taxon>asterids</taxon>
        <taxon>campanulids</taxon>
        <taxon>Asterales</taxon>
        <taxon>Asteraceae</taxon>
        <taxon>Asteroideae</taxon>
        <taxon>Heliantheae alliance</taxon>
        <taxon>Tageteae</taxon>
        <taxon>Tagetes</taxon>
    </lineage>
</organism>
<protein>
    <recommendedName>
        <fullName evidence="1">F-box domain-containing protein</fullName>
    </recommendedName>
</protein>
<gene>
    <name evidence="2" type="ORF">QVD17_11975</name>
</gene>
<dbReference type="NCBIfam" id="TIGR01640">
    <property type="entry name" value="F_box_assoc_1"/>
    <property type="match status" value="1"/>
</dbReference>
<evidence type="ECO:0000313" key="2">
    <source>
        <dbReference type="EMBL" id="KAK1429757.1"/>
    </source>
</evidence>
<dbReference type="EMBL" id="JAUHHV010000003">
    <property type="protein sequence ID" value="KAK1429757.1"/>
    <property type="molecule type" value="Genomic_DNA"/>
</dbReference>
<dbReference type="InterPro" id="IPR050796">
    <property type="entry name" value="SCF_F-box_component"/>
</dbReference>
<dbReference type="PANTHER" id="PTHR31672">
    <property type="entry name" value="BNACNNG10540D PROTEIN"/>
    <property type="match status" value="1"/>
</dbReference>
<dbReference type="PROSITE" id="PS50181">
    <property type="entry name" value="FBOX"/>
    <property type="match status" value="1"/>
</dbReference>
<dbReference type="PANTHER" id="PTHR31672:SF13">
    <property type="entry name" value="F-BOX PROTEIN CPR30-LIKE"/>
    <property type="match status" value="1"/>
</dbReference>
<evidence type="ECO:0000313" key="3">
    <source>
        <dbReference type="Proteomes" id="UP001229421"/>
    </source>
</evidence>
<evidence type="ECO:0000259" key="1">
    <source>
        <dbReference type="PROSITE" id="PS50181"/>
    </source>
</evidence>
<dbReference type="InterPro" id="IPR006527">
    <property type="entry name" value="F-box-assoc_dom_typ1"/>
</dbReference>
<accession>A0AAD8KV87</accession>
<dbReference type="InterPro" id="IPR001810">
    <property type="entry name" value="F-box_dom"/>
</dbReference>
<proteinExistence type="predicted"/>
<dbReference type="AlphaFoldDB" id="A0AAD8KV87"/>